<sequence>MNDFPAQPPSGMKQRRRAFAWQPESDTLIALATLLAFSLCYSAGTSINSLFLWLGILVFGTAIPLWTVLCRRRETLAGVGITRKFLLASLAVSLVLGAGSAYELFALASAMGADIARHLVANFVVLWEPFFVFGWLYLRWERAFGWLPAIVLTGLGFMIQHLGSVPVEAAAGFGVFAIILAIAFALVRNLAVLWPLFYPVASGIGTLQAGFVMGWGDAGISAIVLVLQLAIFWWINKKAKSLPAA</sequence>
<feature type="transmembrane region" description="Helical" evidence="1">
    <location>
        <begin position="119"/>
        <end position="138"/>
    </location>
</feature>
<reference evidence="2 3" key="1">
    <citation type="submission" date="2017-11" db="EMBL/GenBank/DDBJ databases">
        <title>Sequencing the genomes of 1000 actinobacteria strains.</title>
        <authorList>
            <person name="Klenk H.-P."/>
        </authorList>
    </citation>
    <scope>NUCLEOTIDE SEQUENCE [LARGE SCALE GENOMIC DNA]</scope>
    <source>
        <strain evidence="2 3">DSM 12798</strain>
    </source>
</reference>
<accession>A0ABX4MY90</accession>
<keyword evidence="3" id="KW-1185">Reference proteome</keyword>
<evidence type="ECO:0000313" key="3">
    <source>
        <dbReference type="Proteomes" id="UP000229263"/>
    </source>
</evidence>
<evidence type="ECO:0000256" key="1">
    <source>
        <dbReference type="SAM" id="Phobius"/>
    </source>
</evidence>
<keyword evidence="1" id="KW-0812">Transmembrane</keyword>
<proteinExistence type="predicted"/>
<evidence type="ECO:0008006" key="4">
    <source>
        <dbReference type="Google" id="ProtNLM"/>
    </source>
</evidence>
<feature type="transmembrane region" description="Helical" evidence="1">
    <location>
        <begin position="52"/>
        <end position="69"/>
    </location>
</feature>
<feature type="transmembrane region" description="Helical" evidence="1">
    <location>
        <begin position="145"/>
        <end position="163"/>
    </location>
</feature>
<keyword evidence="1" id="KW-1133">Transmembrane helix</keyword>
<comment type="caution">
    <text evidence="2">The sequence shown here is derived from an EMBL/GenBank/DDBJ whole genome shotgun (WGS) entry which is preliminary data.</text>
</comment>
<feature type="transmembrane region" description="Helical" evidence="1">
    <location>
        <begin position="169"/>
        <end position="187"/>
    </location>
</feature>
<keyword evidence="1" id="KW-0472">Membrane</keyword>
<dbReference type="Proteomes" id="UP000229263">
    <property type="component" value="Unassembled WGS sequence"/>
</dbReference>
<dbReference type="EMBL" id="PGEY01000001">
    <property type="protein sequence ID" value="PJJ44365.1"/>
    <property type="molecule type" value="Genomic_DNA"/>
</dbReference>
<feature type="transmembrane region" description="Helical" evidence="1">
    <location>
        <begin position="218"/>
        <end position="235"/>
    </location>
</feature>
<evidence type="ECO:0000313" key="2">
    <source>
        <dbReference type="EMBL" id="PJJ44365.1"/>
    </source>
</evidence>
<feature type="transmembrane region" description="Helical" evidence="1">
    <location>
        <begin position="85"/>
        <end position="107"/>
    </location>
</feature>
<protein>
    <recommendedName>
        <fullName evidence="4">CAAX prenyl protease-like protein</fullName>
    </recommendedName>
</protein>
<organism evidence="2 3">
    <name type="scientific">Glutamicibacter mysorens</name>
    <dbReference type="NCBI Taxonomy" id="257984"/>
    <lineage>
        <taxon>Bacteria</taxon>
        <taxon>Bacillati</taxon>
        <taxon>Actinomycetota</taxon>
        <taxon>Actinomycetes</taxon>
        <taxon>Micrococcales</taxon>
        <taxon>Micrococcaceae</taxon>
        <taxon>Glutamicibacter</taxon>
    </lineage>
</organism>
<gene>
    <name evidence="2" type="ORF">ATK23_1596</name>
</gene>
<name>A0ABX4MY90_9MICC</name>